<proteinExistence type="predicted"/>
<feature type="region of interest" description="Disordered" evidence="4">
    <location>
        <begin position="699"/>
        <end position="729"/>
    </location>
</feature>
<dbReference type="PANTHER" id="PTHR15245">
    <property type="entry name" value="SYMPLEKIN-RELATED"/>
    <property type="match status" value="1"/>
</dbReference>
<name>A0A0H5CFB5_CYBJN</name>
<evidence type="ECO:0000313" key="7">
    <source>
        <dbReference type="Proteomes" id="UP000038830"/>
    </source>
</evidence>
<evidence type="ECO:0000256" key="3">
    <source>
        <dbReference type="ARBA" id="ARBA00023242"/>
    </source>
</evidence>
<keyword evidence="2" id="KW-0507">mRNA processing</keyword>
<dbReference type="EMBL" id="CDQK01000004">
    <property type="protein sequence ID" value="CEP23274.1"/>
    <property type="molecule type" value="Genomic_DNA"/>
</dbReference>
<protein>
    <submittedName>
        <fullName evidence="6">PTA1 protein</fullName>
    </submittedName>
</protein>
<feature type="domain" description="Symplekin/Pta1 N-terminal" evidence="5">
    <location>
        <begin position="86"/>
        <end position="339"/>
    </location>
</feature>
<dbReference type="PANTHER" id="PTHR15245:SF20">
    <property type="entry name" value="SYMPLEKIN"/>
    <property type="match status" value="1"/>
</dbReference>
<sequence>MSAEEVIQGLSQVRGMLSTQPDTFPQVIQAVCGMASTTPHLEVQQWCSKFFVDTFSSEFTLVPWSTKQNSLASLLPVLMTLSSVKDVYVYKNVVLTSTCVYDMAFDLVAKVSNQSIWNDMTALKTKIIQDWDTTYPLTPSNDDTDKFKSIGSRLASTKFISKVIVVQSAPLQSSDPRRRATSASNEISINQVHPNHTVLNKLALDVEAQKLLDTITSYLQAEEYLVPQVLIAIIETLVCIIQRRKQFIPKVFQAIASLDLDSKYQQSKDKFIKFKLMKRFVERAIKNALNYCMKAGLITPQLPQNGTFQTMVSSIDARMAEQRKKGILTELPGEKARRKIKVDPKNPFPRDATTVEDNSYTSLYQLIDETNPLLDFDASLIPQETLANIAIATIASVDTNKLITALSIVSARYTDLITKAGGSVLKQEVKDEDLKDDDLDNERILNANDDFNLESTFVLPEPKPFTEEQKKRHLQLIINNFFDLSKLPANHKSISSFNVQNEQVATSVKVADVAINEWGKNSWLLLLSRLATRGIASEDHELGDLIREAIYQYFVDNIHERIDVAIEWLNEEWFTEVTTNSSSDDTSRAVVETPTYLKWAEKVLDSVIPFLESNDRKIFIRLLSDLPFLNAHLVSQIKSLCIDPQRSALGFQSLQFLILFRPPVKQACIEILRDLYENNEDLKTTTASLLKKYDTEFKPVDEPKSTEDSQNTAQSKSKETTAESEASKD</sequence>
<evidence type="ECO:0000256" key="4">
    <source>
        <dbReference type="SAM" id="MobiDB-lite"/>
    </source>
</evidence>
<gene>
    <name evidence="6" type="primary">PTA1</name>
    <name evidence="6" type="ORF">BN1211_3817</name>
</gene>
<reference evidence="7" key="1">
    <citation type="journal article" date="2015" name="J. Biotechnol.">
        <title>The structure of the Cyberlindnera jadinii genome and its relation to Candida utilis analyzed by the occurrence of single nucleotide polymorphisms.</title>
        <authorList>
            <person name="Rupp O."/>
            <person name="Brinkrolf K."/>
            <person name="Buerth C."/>
            <person name="Kunigo M."/>
            <person name="Schneider J."/>
            <person name="Jaenicke S."/>
            <person name="Goesmann A."/>
            <person name="Puehler A."/>
            <person name="Jaeger K.-E."/>
            <person name="Ernst J.F."/>
        </authorList>
    </citation>
    <scope>NUCLEOTIDE SEQUENCE [LARGE SCALE GENOMIC DNA]</scope>
    <source>
        <strain evidence="7">ATCC 18201 / CBS 1600 / BCRC 20928 / JCM 3617 / NBRC 0987 / NRRL Y-1542</strain>
    </source>
</reference>
<dbReference type="Gene3D" id="1.25.10.10">
    <property type="entry name" value="Leucine-rich Repeat Variant"/>
    <property type="match status" value="1"/>
</dbReference>
<dbReference type="InterPro" id="IPR011989">
    <property type="entry name" value="ARM-like"/>
</dbReference>
<comment type="subcellular location">
    <subcellularLocation>
        <location evidence="1">Nucleus</location>
    </subcellularLocation>
</comment>
<dbReference type="InterPro" id="IPR032460">
    <property type="entry name" value="Symplekin/Pta1_N"/>
</dbReference>
<keyword evidence="3" id="KW-0539">Nucleus</keyword>
<accession>A0A0H5CFB5</accession>
<organism evidence="6 7">
    <name type="scientific">Cyberlindnera jadinii (strain ATCC 18201 / CBS 1600 / BCRC 20928 / JCM 3617 / NBRC 0987 / NRRL Y-1542)</name>
    <name type="common">Torula yeast</name>
    <name type="synonym">Candida utilis</name>
    <dbReference type="NCBI Taxonomy" id="983966"/>
    <lineage>
        <taxon>Eukaryota</taxon>
        <taxon>Fungi</taxon>
        <taxon>Dikarya</taxon>
        <taxon>Ascomycota</taxon>
        <taxon>Saccharomycotina</taxon>
        <taxon>Saccharomycetes</taxon>
        <taxon>Phaffomycetales</taxon>
        <taxon>Phaffomycetaceae</taxon>
        <taxon>Cyberlindnera</taxon>
    </lineage>
</organism>
<evidence type="ECO:0000313" key="6">
    <source>
        <dbReference type="EMBL" id="CEP23274.1"/>
    </source>
</evidence>
<feature type="compositionally biased region" description="Basic and acidic residues" evidence="4">
    <location>
        <begin position="716"/>
        <end position="729"/>
    </location>
</feature>
<dbReference type="AlphaFoldDB" id="A0A0H5CFB5"/>
<evidence type="ECO:0000256" key="2">
    <source>
        <dbReference type="ARBA" id="ARBA00022664"/>
    </source>
</evidence>
<dbReference type="GO" id="GO:0005847">
    <property type="term" value="C:mRNA cleavage and polyadenylation specificity factor complex"/>
    <property type="evidence" value="ECO:0007669"/>
    <property type="project" value="TreeGrafter"/>
</dbReference>
<dbReference type="Pfam" id="PF11935">
    <property type="entry name" value="SYMPK_PTA1_N"/>
    <property type="match status" value="1"/>
</dbReference>
<evidence type="ECO:0000259" key="5">
    <source>
        <dbReference type="Pfam" id="PF11935"/>
    </source>
</evidence>
<dbReference type="Proteomes" id="UP000038830">
    <property type="component" value="Unassembled WGS sequence"/>
</dbReference>
<evidence type="ECO:0000256" key="1">
    <source>
        <dbReference type="ARBA" id="ARBA00004123"/>
    </source>
</evidence>
<dbReference type="GO" id="GO:0006397">
    <property type="term" value="P:mRNA processing"/>
    <property type="evidence" value="ECO:0007669"/>
    <property type="project" value="UniProtKB-KW"/>
</dbReference>
<dbReference type="InterPro" id="IPR021850">
    <property type="entry name" value="Symplekin/Pta1"/>
</dbReference>